<comment type="function">
    <text evidence="4">Catalyzes the reversible epimerization of cellobiose to 4-O-beta-D-glucopyranosyl-D-mannose (Glc-Man).</text>
</comment>
<dbReference type="HAMAP" id="MF_00929">
    <property type="entry name" value="Cellobiose_2_epim"/>
    <property type="match status" value="1"/>
</dbReference>
<sequence>MNNATEVWRTRLEAELKHNILGFWMKHALDDTHGGFIGEMDNQLQVLPGADKSLVLNARILWTFASAYRVYGTADYLAMADRAYDYLIQNFTDSEFGGFFWMVDEHGSASQPKKQIYGLAFVIYALAEYHHATGRDDVLRQATQLFHLIEKYGYDPLHKGYIEALSREWEMTDSLSLSAKDMNEKKSMNTHLHVLEGYTGLYRVWKSETLRCKLAELIETMLEHILDSDDKHFHLFMDEEWQVKSAHISFGHDIEGSWLLYEAAEVLGDEALLERVRKATLSMAEAALTEGVAPDGGIWNEADLSGFIDKAHESRDWWPQAEAMVGFYNAYQLTGDLRFLEAAESSWSFTEKYIIDPKLGEWHWGVDESLQPLAHAPKVSAWKCPYHNSRACFEMIRRLGETSDIKETIQ</sequence>
<dbReference type="PANTHER" id="PTHR15108">
    <property type="entry name" value="N-ACYLGLUCOSAMINE-2-EPIMERASE"/>
    <property type="match status" value="1"/>
</dbReference>
<evidence type="ECO:0000256" key="1">
    <source>
        <dbReference type="ARBA" id="ARBA00001470"/>
    </source>
</evidence>
<dbReference type="InterPro" id="IPR008928">
    <property type="entry name" value="6-hairpin_glycosidase_sf"/>
</dbReference>
<name>A0ABW5FK23_9BACL</name>
<keyword evidence="6" id="KW-1185">Reference proteome</keyword>
<protein>
    <recommendedName>
        <fullName evidence="4">Cellobiose 2-epimerase</fullName>
        <shortName evidence="4">CE</shortName>
        <ecNumber evidence="4">5.1.3.11</ecNumber>
    </recommendedName>
</protein>
<proteinExistence type="inferred from homology"/>
<dbReference type="InterPro" id="IPR012341">
    <property type="entry name" value="6hp_glycosidase-like_sf"/>
</dbReference>
<keyword evidence="3 4" id="KW-0413">Isomerase</keyword>
<comment type="similarity">
    <text evidence="2">Belongs to the N-acylglucosamine 2-epimerase family.</text>
</comment>
<evidence type="ECO:0000256" key="3">
    <source>
        <dbReference type="ARBA" id="ARBA00023235"/>
    </source>
</evidence>
<dbReference type="InterPro" id="IPR028584">
    <property type="entry name" value="Cellobiose_2_epim"/>
</dbReference>
<dbReference type="RefSeq" id="WP_209994169.1">
    <property type="nucleotide sequence ID" value="NZ_JBHUKY010000079.1"/>
</dbReference>
<dbReference type="EMBL" id="JBHUKY010000079">
    <property type="protein sequence ID" value="MFD2414067.1"/>
    <property type="molecule type" value="Genomic_DNA"/>
</dbReference>
<gene>
    <name evidence="5" type="ORF">ACFSX3_29775</name>
</gene>
<evidence type="ECO:0000256" key="2">
    <source>
        <dbReference type="ARBA" id="ARBA00008558"/>
    </source>
</evidence>
<comment type="catalytic activity">
    <reaction evidence="1 4">
        <text>D-cellobiose = beta-D-glucosyl-(1-&gt;4)-D-mannopyranose</text>
        <dbReference type="Rhea" id="RHEA:23384"/>
        <dbReference type="ChEBI" id="CHEBI:17057"/>
        <dbReference type="ChEBI" id="CHEBI:47931"/>
        <dbReference type="EC" id="5.1.3.11"/>
    </reaction>
</comment>
<dbReference type="Gene3D" id="1.50.10.10">
    <property type="match status" value="1"/>
</dbReference>
<evidence type="ECO:0000256" key="4">
    <source>
        <dbReference type="HAMAP-Rule" id="MF_00929"/>
    </source>
</evidence>
<evidence type="ECO:0000313" key="5">
    <source>
        <dbReference type="EMBL" id="MFD2414067.1"/>
    </source>
</evidence>
<dbReference type="EC" id="5.1.3.11" evidence="4"/>
<accession>A0ABW5FK23</accession>
<comment type="caution">
    <text evidence="5">The sequence shown here is derived from an EMBL/GenBank/DDBJ whole genome shotgun (WGS) entry which is preliminary data.</text>
</comment>
<organism evidence="5 6">
    <name type="scientific">Paenibacillus rhizoplanae</name>
    <dbReference type="NCBI Taxonomy" id="1917181"/>
    <lineage>
        <taxon>Bacteria</taxon>
        <taxon>Bacillati</taxon>
        <taxon>Bacillota</taxon>
        <taxon>Bacilli</taxon>
        <taxon>Bacillales</taxon>
        <taxon>Paenibacillaceae</taxon>
        <taxon>Paenibacillus</taxon>
    </lineage>
</organism>
<comment type="similarity">
    <text evidence="4">Belongs to the cellobiose 2-epimerase family.</text>
</comment>
<reference evidence="6" key="1">
    <citation type="journal article" date="2019" name="Int. J. Syst. Evol. Microbiol.">
        <title>The Global Catalogue of Microorganisms (GCM) 10K type strain sequencing project: providing services to taxonomists for standard genome sequencing and annotation.</title>
        <authorList>
            <consortium name="The Broad Institute Genomics Platform"/>
            <consortium name="The Broad Institute Genome Sequencing Center for Infectious Disease"/>
            <person name="Wu L."/>
            <person name="Ma J."/>
        </authorList>
    </citation>
    <scope>NUCLEOTIDE SEQUENCE [LARGE SCALE GENOMIC DNA]</scope>
    <source>
        <strain evidence="6">CCM 8725</strain>
    </source>
</reference>
<dbReference type="Pfam" id="PF07221">
    <property type="entry name" value="GlcNAc_2-epim"/>
    <property type="match status" value="1"/>
</dbReference>
<dbReference type="InterPro" id="IPR010819">
    <property type="entry name" value="AGE/CE"/>
</dbReference>
<evidence type="ECO:0000313" key="6">
    <source>
        <dbReference type="Proteomes" id="UP001597448"/>
    </source>
</evidence>
<dbReference type="SUPFAM" id="SSF48208">
    <property type="entry name" value="Six-hairpin glycosidases"/>
    <property type="match status" value="1"/>
</dbReference>
<dbReference type="Proteomes" id="UP001597448">
    <property type="component" value="Unassembled WGS sequence"/>
</dbReference>